<comment type="caution">
    <text evidence="1">The sequence shown here is derived from an EMBL/GenBank/DDBJ whole genome shotgun (WGS) entry which is preliminary data.</text>
</comment>
<dbReference type="AlphaFoldDB" id="A0AA36IN39"/>
<evidence type="ECO:0000313" key="2">
    <source>
        <dbReference type="Proteomes" id="UP001178507"/>
    </source>
</evidence>
<feature type="non-terminal residue" evidence="1">
    <location>
        <position position="336"/>
    </location>
</feature>
<protein>
    <submittedName>
        <fullName evidence="1">Uncharacterized protein</fullName>
    </submittedName>
</protein>
<keyword evidence="2" id="KW-1185">Reference proteome</keyword>
<evidence type="ECO:0000313" key="1">
    <source>
        <dbReference type="EMBL" id="CAJ1390857.1"/>
    </source>
</evidence>
<sequence>VTLPSGLASTSGTLSFGARRLEEADESDFDVGRRLAATCEAYGTASISGTTLTFSVRQINTGSTPCAAGSSLSVTLTAGTASYSSLATGQLDFAVQTNADSDPVSVAITVDNSGTFSLSVVGDPITFFKGKKIKFWFPPHELLPLLITPEMTIWASTFQGPSMDYQWFDRFLVTSESQEIADIRVGRVPEGANRSHFGRWDFRQLDIRIRGTRLRRRAQQLFSSPDGQVKVAVGARVVDAPRVRSSPLMEFVMVESASISFMVHASHAGSEFPGDPEKQVKYTHLDFVNLETAGMEHFQGILPQLWGIKVRSPEVEQMLVPPSQRKDLERVVCDSA</sequence>
<gene>
    <name evidence="1" type="ORF">EVOR1521_LOCUS16164</name>
</gene>
<reference evidence="1" key="1">
    <citation type="submission" date="2023-08" db="EMBL/GenBank/DDBJ databases">
        <authorList>
            <person name="Chen Y."/>
            <person name="Shah S."/>
            <person name="Dougan E. K."/>
            <person name="Thang M."/>
            <person name="Chan C."/>
        </authorList>
    </citation>
    <scope>NUCLEOTIDE SEQUENCE</scope>
</reference>
<proteinExistence type="predicted"/>
<name>A0AA36IN39_9DINO</name>
<dbReference type="EMBL" id="CAUJNA010002157">
    <property type="protein sequence ID" value="CAJ1390857.1"/>
    <property type="molecule type" value="Genomic_DNA"/>
</dbReference>
<dbReference type="Proteomes" id="UP001178507">
    <property type="component" value="Unassembled WGS sequence"/>
</dbReference>
<organism evidence="1 2">
    <name type="scientific">Effrenium voratum</name>
    <dbReference type="NCBI Taxonomy" id="2562239"/>
    <lineage>
        <taxon>Eukaryota</taxon>
        <taxon>Sar</taxon>
        <taxon>Alveolata</taxon>
        <taxon>Dinophyceae</taxon>
        <taxon>Suessiales</taxon>
        <taxon>Symbiodiniaceae</taxon>
        <taxon>Effrenium</taxon>
    </lineage>
</organism>
<accession>A0AA36IN39</accession>